<comment type="similarity">
    <text evidence="1">Belongs to the LEA type SMP family.</text>
</comment>
<dbReference type="PANTHER" id="PTHR31174">
    <property type="entry name" value="SEED MATURATION FAMILY PROTEIN"/>
    <property type="match status" value="1"/>
</dbReference>
<reference evidence="5" key="1">
    <citation type="submission" date="2020-07" db="EMBL/GenBank/DDBJ databases">
        <title>Genome sequence and genetic diversity analysis of an under-domesticated orphan crop, white fonio (Digitaria exilis).</title>
        <authorList>
            <person name="Bennetzen J.L."/>
            <person name="Chen S."/>
            <person name="Ma X."/>
            <person name="Wang X."/>
            <person name="Yssel A.E.J."/>
            <person name="Chaluvadi S.R."/>
            <person name="Johnson M."/>
            <person name="Gangashetty P."/>
            <person name="Hamidou F."/>
            <person name="Sanogo M.D."/>
            <person name="Zwaenepoel A."/>
            <person name="Wallace J."/>
            <person name="Van De Peer Y."/>
            <person name="Van Deynze A."/>
        </authorList>
    </citation>
    <scope>NUCLEOTIDE SEQUENCE</scope>
    <source>
        <tissue evidence="5">Leaves</tissue>
    </source>
</reference>
<comment type="caution">
    <text evidence="5">The sequence shown here is derived from an EMBL/GenBank/DDBJ whole genome shotgun (WGS) entry which is preliminary data.</text>
</comment>
<dbReference type="Pfam" id="PF04927">
    <property type="entry name" value="SMP"/>
    <property type="match status" value="1"/>
</dbReference>
<evidence type="ECO:0000313" key="5">
    <source>
        <dbReference type="EMBL" id="KAF8722896.1"/>
    </source>
</evidence>
<dbReference type="Proteomes" id="UP000636709">
    <property type="component" value="Unassembled WGS sequence"/>
</dbReference>
<organism evidence="5 6">
    <name type="scientific">Digitaria exilis</name>
    <dbReference type="NCBI Taxonomy" id="1010633"/>
    <lineage>
        <taxon>Eukaryota</taxon>
        <taxon>Viridiplantae</taxon>
        <taxon>Streptophyta</taxon>
        <taxon>Embryophyta</taxon>
        <taxon>Tracheophyta</taxon>
        <taxon>Spermatophyta</taxon>
        <taxon>Magnoliopsida</taxon>
        <taxon>Liliopsida</taxon>
        <taxon>Poales</taxon>
        <taxon>Poaceae</taxon>
        <taxon>PACMAD clade</taxon>
        <taxon>Panicoideae</taxon>
        <taxon>Panicodae</taxon>
        <taxon>Paniceae</taxon>
        <taxon>Anthephorinae</taxon>
        <taxon>Digitaria</taxon>
    </lineage>
</organism>
<dbReference type="InterPro" id="IPR007011">
    <property type="entry name" value="LEA_SMP_dom"/>
</dbReference>
<name>A0A835CB22_9POAL</name>
<dbReference type="InterPro" id="IPR042971">
    <property type="entry name" value="LEA_SMP"/>
</dbReference>
<dbReference type="EMBL" id="JACEFO010001669">
    <property type="protein sequence ID" value="KAF8722896.1"/>
    <property type="molecule type" value="Genomic_DNA"/>
</dbReference>
<proteinExistence type="inferred from homology"/>
<gene>
    <name evidence="5" type="ORF">HU200_022033</name>
</gene>
<keyword evidence="6" id="KW-1185">Reference proteome</keyword>
<protein>
    <recommendedName>
        <fullName evidence="4">SMP domain-containing protein</fullName>
    </recommendedName>
</protein>
<keyword evidence="2" id="KW-0677">Repeat</keyword>
<dbReference type="PANTHER" id="PTHR31174:SF7">
    <property type="entry name" value="LATE EMBRYOGENESIS ABUNDANT PROTEIN 31-RELATED"/>
    <property type="match status" value="1"/>
</dbReference>
<evidence type="ECO:0000256" key="2">
    <source>
        <dbReference type="ARBA" id="ARBA00022737"/>
    </source>
</evidence>
<feature type="domain" description="SMP" evidence="4">
    <location>
        <begin position="1"/>
        <end position="32"/>
    </location>
</feature>
<feature type="region of interest" description="Disordered" evidence="3">
    <location>
        <begin position="1"/>
        <end position="26"/>
    </location>
</feature>
<dbReference type="OrthoDB" id="694713at2759"/>
<evidence type="ECO:0000259" key="4">
    <source>
        <dbReference type="Pfam" id="PF04927"/>
    </source>
</evidence>
<accession>A0A835CB22</accession>
<sequence length="75" mass="7582">MMQEAESAVLGRVPAGGGTASVMQSAARRNERLGVVSRDEASDAASEGGVAVTEARVPGARVITQFVAGQVVTLP</sequence>
<evidence type="ECO:0000256" key="1">
    <source>
        <dbReference type="ARBA" id="ARBA00010733"/>
    </source>
</evidence>
<dbReference type="AlphaFoldDB" id="A0A835CB22"/>
<evidence type="ECO:0000313" key="6">
    <source>
        <dbReference type="Proteomes" id="UP000636709"/>
    </source>
</evidence>
<evidence type="ECO:0000256" key="3">
    <source>
        <dbReference type="SAM" id="MobiDB-lite"/>
    </source>
</evidence>